<evidence type="ECO:0000313" key="3">
    <source>
        <dbReference type="EMBL" id="CAE7341776.1"/>
    </source>
</evidence>
<feature type="domain" description="SAP" evidence="2">
    <location>
        <begin position="363"/>
        <end position="397"/>
    </location>
</feature>
<keyword evidence="4" id="KW-1185">Reference proteome</keyword>
<sequence>MAASDSKPFWKDDEIAVDRDGIPHFTGAKPELVKEYRRRVLFAYNLEGSGDDEAKEARSLRKKKARFAKRLLDALHGEAWRSCQDLLLDAEGLRKEDGYKKVSAALQSIEKVGVIKKTEAFDHFFERRQILLANQSDYSLAGIETALRVSFFDLHEKEKGRDWSSTSDGEVDESDGGTANDDEAHDEEHALEAEEDQGEPDEFSDMGASNDDEEIQRNRGFVKSRDDQAEDRREAAQREKQRAKPLFFSLGADDEQEEQFCNMVRDTDGEKDMDQDAGDTYLDKRRKEAKADPESDSSAWEAVAPPYPMASSSAVPEEFAPFVPRRDAQKPKEKDQHIIVSVPADKIKKIHVKSLALARPAGVEEMRVRELQADCDRWGIAVSGSKSEILLRLRRLYGGEMVLQKGLHHSIDGYRHHDGEGIGGQNAYDYAGGYQNHDGNGTSFGGRTRRWKCTGLSPSFFDGQSSGRMAFREIEFDKPVAEVVCRYCGCSMVPRRRKDGTAFFFGRLNFGKSKSCTFGHNMDEGRAYVANGGACKNPNSIDEPNVVPLNSSSADWNEALAGTNLDRHLLEDREGHINEARVALLDTACTACLHSRKWRQAYSSTLPSGYQCTATKSKKAFHFDNGDCENQMVVWRIPIFLQGVAGEVHSAELDAGATPLLFSIPATQALDMVLYMKDLKVGIRTLDLEMSTQVTRSKHIALDIAFDPSLSAQEVPREDMGDFVVYFVDEARLPILHLCAFPVEAEAFWNQGKSAPNLGPRGVQTNDKVGELKQRRVAEFQRAARNHQLRDQRAWSALRRDFTMAEQHATRGFKDTVIFEPFAGTFGITRMAAEEFGWT</sequence>
<dbReference type="OrthoDB" id="418485at2759"/>
<reference evidence="3" key="1">
    <citation type="submission" date="2021-02" db="EMBL/GenBank/DDBJ databases">
        <authorList>
            <person name="Dougan E. K."/>
            <person name="Rhodes N."/>
            <person name="Thang M."/>
            <person name="Chan C."/>
        </authorList>
    </citation>
    <scope>NUCLEOTIDE SEQUENCE</scope>
</reference>
<dbReference type="EMBL" id="CAJNIZ010013007">
    <property type="protein sequence ID" value="CAE7341776.1"/>
    <property type="molecule type" value="Genomic_DNA"/>
</dbReference>
<organism evidence="3 4">
    <name type="scientific">Symbiodinium pilosum</name>
    <name type="common">Dinoflagellate</name>
    <dbReference type="NCBI Taxonomy" id="2952"/>
    <lineage>
        <taxon>Eukaryota</taxon>
        <taxon>Sar</taxon>
        <taxon>Alveolata</taxon>
        <taxon>Dinophyceae</taxon>
        <taxon>Suessiales</taxon>
        <taxon>Symbiodiniaceae</taxon>
        <taxon>Symbiodinium</taxon>
    </lineage>
</organism>
<proteinExistence type="predicted"/>
<gene>
    <name evidence="3" type="ORF">SPIL2461_LOCUS8065</name>
</gene>
<dbReference type="InterPro" id="IPR003034">
    <property type="entry name" value="SAP_dom"/>
</dbReference>
<dbReference type="PROSITE" id="PS50800">
    <property type="entry name" value="SAP"/>
    <property type="match status" value="1"/>
</dbReference>
<evidence type="ECO:0000259" key="2">
    <source>
        <dbReference type="PROSITE" id="PS50800"/>
    </source>
</evidence>
<feature type="compositionally biased region" description="Acidic residues" evidence="1">
    <location>
        <begin position="193"/>
        <end position="214"/>
    </location>
</feature>
<accession>A0A812PFZ0</accession>
<feature type="compositionally biased region" description="Basic and acidic residues" evidence="1">
    <location>
        <begin position="223"/>
        <end position="242"/>
    </location>
</feature>
<dbReference type="Proteomes" id="UP000649617">
    <property type="component" value="Unassembled WGS sequence"/>
</dbReference>
<evidence type="ECO:0000313" key="4">
    <source>
        <dbReference type="Proteomes" id="UP000649617"/>
    </source>
</evidence>
<dbReference type="AlphaFoldDB" id="A0A812PFZ0"/>
<evidence type="ECO:0000256" key="1">
    <source>
        <dbReference type="SAM" id="MobiDB-lite"/>
    </source>
</evidence>
<feature type="non-terminal residue" evidence="3">
    <location>
        <position position="839"/>
    </location>
</feature>
<feature type="compositionally biased region" description="Acidic residues" evidence="1">
    <location>
        <begin position="169"/>
        <end position="185"/>
    </location>
</feature>
<feature type="region of interest" description="Disordered" evidence="1">
    <location>
        <begin position="160"/>
        <end position="257"/>
    </location>
</feature>
<name>A0A812PFZ0_SYMPI</name>
<protein>
    <recommendedName>
        <fullName evidence="2">SAP domain-containing protein</fullName>
    </recommendedName>
</protein>
<comment type="caution">
    <text evidence="3">The sequence shown here is derived from an EMBL/GenBank/DDBJ whole genome shotgun (WGS) entry which is preliminary data.</text>
</comment>